<reference evidence="2 3" key="1">
    <citation type="submission" date="2017-04" db="EMBL/GenBank/DDBJ databases">
        <authorList>
            <person name="Afonso C.L."/>
            <person name="Miller P.J."/>
            <person name="Scott M.A."/>
            <person name="Spackman E."/>
            <person name="Goraichik I."/>
            <person name="Dimitrov K.M."/>
            <person name="Suarez D.L."/>
            <person name="Swayne D.E."/>
        </authorList>
    </citation>
    <scope>NUCLEOTIDE SEQUENCE [LARGE SCALE GENOMIC DNA]</scope>
    <source>
        <strain evidence="2 3">USBA 355</strain>
    </source>
</reference>
<dbReference type="STRING" id="560819.SAMN05428998_1147"/>
<evidence type="ECO:0000256" key="1">
    <source>
        <dbReference type="SAM" id="MobiDB-lite"/>
    </source>
</evidence>
<evidence type="ECO:0000313" key="3">
    <source>
        <dbReference type="Proteomes" id="UP000192917"/>
    </source>
</evidence>
<organism evidence="2 3">
    <name type="scientific">Tistlia consotensis USBA 355</name>
    <dbReference type="NCBI Taxonomy" id="560819"/>
    <lineage>
        <taxon>Bacteria</taxon>
        <taxon>Pseudomonadati</taxon>
        <taxon>Pseudomonadota</taxon>
        <taxon>Alphaproteobacteria</taxon>
        <taxon>Rhodospirillales</taxon>
        <taxon>Rhodovibrionaceae</taxon>
        <taxon>Tistlia</taxon>
    </lineage>
</organism>
<sequence>MTVEATTINMPADSAVESRSGQVTIKRTGESHFRVVVDGETLPQGFDSLSAAAAIFQKMAAGS</sequence>
<evidence type="ECO:0000313" key="2">
    <source>
        <dbReference type="EMBL" id="SMF40284.1"/>
    </source>
</evidence>
<name>A0A1Y6C1A2_9PROT</name>
<gene>
    <name evidence="2" type="ORF">SAMN05428998_1147</name>
</gene>
<feature type="region of interest" description="Disordered" evidence="1">
    <location>
        <begin position="1"/>
        <end position="23"/>
    </location>
</feature>
<protein>
    <submittedName>
        <fullName evidence="2">Uncharacterized protein</fullName>
    </submittedName>
</protein>
<dbReference type="RefSeq" id="WP_085123836.1">
    <property type="nucleotide sequence ID" value="NZ_FWZX01000014.1"/>
</dbReference>
<dbReference type="EMBL" id="FWZX01000014">
    <property type="protein sequence ID" value="SMF40284.1"/>
    <property type="molecule type" value="Genomic_DNA"/>
</dbReference>
<proteinExistence type="predicted"/>
<accession>A0A1Y6C1A2</accession>
<keyword evidence="3" id="KW-1185">Reference proteome</keyword>
<dbReference type="AlphaFoldDB" id="A0A1Y6C1A2"/>
<dbReference type="Proteomes" id="UP000192917">
    <property type="component" value="Unassembled WGS sequence"/>
</dbReference>